<dbReference type="GO" id="GO:0000155">
    <property type="term" value="F:phosphorelay sensor kinase activity"/>
    <property type="evidence" value="ECO:0007669"/>
    <property type="project" value="InterPro"/>
</dbReference>
<dbReference type="EMBL" id="AP026867">
    <property type="protein sequence ID" value="BDS10694.1"/>
    <property type="molecule type" value="Genomic_DNA"/>
</dbReference>
<dbReference type="PANTHER" id="PTHR34220:SF7">
    <property type="entry name" value="SENSOR HISTIDINE KINASE YPDA"/>
    <property type="match status" value="1"/>
</dbReference>
<dbReference type="PANTHER" id="PTHR34220">
    <property type="entry name" value="SENSOR HISTIDINE KINASE YPDA"/>
    <property type="match status" value="1"/>
</dbReference>
<gene>
    <name evidence="5" type="ORF">AsAng_0014030</name>
</gene>
<evidence type="ECO:0000313" key="5">
    <source>
        <dbReference type="EMBL" id="BDS10694.1"/>
    </source>
</evidence>
<dbReference type="InterPro" id="IPR050640">
    <property type="entry name" value="Bact_2-comp_sensor_kinase"/>
</dbReference>
<keyword evidence="1" id="KW-1133">Transmembrane helix</keyword>
<keyword evidence="2" id="KW-0732">Signal</keyword>
<proteinExistence type="predicted"/>
<dbReference type="Pfam" id="PF06580">
    <property type="entry name" value="His_kinase"/>
    <property type="match status" value="1"/>
</dbReference>
<dbReference type="Gene3D" id="3.30.565.10">
    <property type="entry name" value="Histidine kinase-like ATPase, C-terminal domain"/>
    <property type="match status" value="1"/>
</dbReference>
<evidence type="ECO:0000313" key="6">
    <source>
        <dbReference type="Proteomes" id="UP001060919"/>
    </source>
</evidence>
<keyword evidence="1" id="KW-0812">Transmembrane</keyword>
<dbReference type="KEGG" id="aup:AsAng_0014030"/>
<dbReference type="InterPro" id="IPR013783">
    <property type="entry name" value="Ig-like_fold"/>
</dbReference>
<dbReference type="Gene3D" id="2.60.40.10">
    <property type="entry name" value="Immunoglobulins"/>
    <property type="match status" value="1"/>
</dbReference>
<accession>A0A915YCS3</accession>
<evidence type="ECO:0000259" key="3">
    <source>
        <dbReference type="Pfam" id="PF06580"/>
    </source>
</evidence>
<keyword evidence="5" id="KW-0808">Transferase</keyword>
<keyword evidence="5" id="KW-0418">Kinase</keyword>
<feature type="domain" description="Signal transduction histidine kinase internal region" evidence="3">
    <location>
        <begin position="745"/>
        <end position="823"/>
    </location>
</feature>
<dbReference type="AlphaFoldDB" id="A0A915YCS3"/>
<dbReference type="InterPro" id="IPR036890">
    <property type="entry name" value="HATPase_C_sf"/>
</dbReference>
<feature type="domain" description="Two component regulator three Y" evidence="4">
    <location>
        <begin position="637"/>
        <end position="681"/>
    </location>
</feature>
<feature type="signal peptide" evidence="2">
    <location>
        <begin position="1"/>
        <end position="27"/>
    </location>
</feature>
<reference evidence="5" key="1">
    <citation type="submission" date="2022-09" db="EMBL/GenBank/DDBJ databases">
        <title>Aureispira anguillicida sp. nov., isolated from Leptocephalus of Japanese eel Anguilla japonica.</title>
        <authorList>
            <person name="Yuasa K."/>
            <person name="Mekata T."/>
            <person name="Ikunari K."/>
        </authorList>
    </citation>
    <scope>NUCLEOTIDE SEQUENCE</scope>
    <source>
        <strain evidence="5">EL160426</strain>
    </source>
</reference>
<dbReference type="SUPFAM" id="SSF55874">
    <property type="entry name" value="ATPase domain of HSP90 chaperone/DNA topoisomerase II/histidine kinase"/>
    <property type="match status" value="1"/>
</dbReference>
<keyword evidence="1" id="KW-0472">Membrane</keyword>
<organism evidence="5 6">
    <name type="scientific">Aureispira anguillae</name>
    <dbReference type="NCBI Taxonomy" id="2864201"/>
    <lineage>
        <taxon>Bacteria</taxon>
        <taxon>Pseudomonadati</taxon>
        <taxon>Bacteroidota</taxon>
        <taxon>Saprospiria</taxon>
        <taxon>Saprospirales</taxon>
        <taxon>Saprospiraceae</taxon>
        <taxon>Aureispira</taxon>
    </lineage>
</organism>
<sequence length="953" mass="111098">MTWSLKYIRLKALILFCGLLLACIAYSQEPSYENYGREELSGLTIYDQLMSSDEIMYIATSDGVFAYNSIKFQEFKVPKGVKGKSFFDLKENDKNQIFCSNLNGQFFKINGDSLQLFHELSDTMVASFNHYEVVKEGMIINSYPPILVDWEGTVVSKLKSYFFSHLSNDFISRETIGNCDSIEFKVYSNKKYNDPALYSTTIPHQECLIGFFYHAECLYLSNKCLGNICKLNIRTNEFTTFFNAPSFGQGILLDNQQYWAKSSLNGVFEFDINDTTQYQHYYKDFYISPQENSLHGIFLGSDGNGIYQVKNKFLHTFPELNSHYNFRGIIKGPNNRYVIYTRDEVFLLSEKFLLHKIFKSKDLISHVLYAKHSGKLLISSSNKLHIYTAISDTSVLLSKSIHSPNIKSLFEIDYDTFIFSGSGEIGKLNINDDISDKNYLKRVRASCCLKHNDCLYFGTYHGLLEYTEGKNKPNVIKYNGNNIFATKLFTFQNRIIIYSKEYGILQLYKGEVAPMKEIGIESEKIQDIYFNAPYLSITTKKMLVIHDLRLNKQVKFAESNGLNSLNIRSILIDNKILYLVTDKGLQRIPLSKLTLNDSIPHIRINNIFLNDSLISRRNNQFKYWQNKLSFEIVGNAYGKQKNTFYKYKLEGLSSKWYTKKYYDNVIKYQSLPPGKYRLRIIIVYKDREGKEIHYAFYISPPFWQAWWFYVLIVIIAMLTALLIYRVYSLRKIQKIELDNQINKLKLQAIQSQMNPHFIFNAINAIQESVLYDKRKKTYQHINKFSKLVRLTLNFSNEELISLQEELELLELYLELEKIRFPEDFEFEINIQANIDLQIPPMLIQPLVENAILHGLFHKKGVKQLKIKIEEKEQLLITVEDNGVGRKASTVINQRRKKAFEKSFATNAVEDRLMLLKQNYDENMIGVEYIDLFDNKKIPSGTLVLLRLPLIQDF</sequence>
<feature type="transmembrane region" description="Helical" evidence="1">
    <location>
        <begin position="706"/>
        <end position="727"/>
    </location>
</feature>
<dbReference type="Proteomes" id="UP001060919">
    <property type="component" value="Chromosome"/>
</dbReference>
<feature type="chain" id="PRO_5037943025" evidence="2">
    <location>
        <begin position="28"/>
        <end position="953"/>
    </location>
</feature>
<dbReference type="InterPro" id="IPR010559">
    <property type="entry name" value="Sig_transdc_His_kin_internal"/>
</dbReference>
<dbReference type="Pfam" id="PF07495">
    <property type="entry name" value="Y_Y_Y"/>
    <property type="match status" value="1"/>
</dbReference>
<dbReference type="InterPro" id="IPR011123">
    <property type="entry name" value="Y_Y_Y"/>
</dbReference>
<evidence type="ECO:0000259" key="4">
    <source>
        <dbReference type="Pfam" id="PF07495"/>
    </source>
</evidence>
<evidence type="ECO:0000256" key="2">
    <source>
        <dbReference type="SAM" id="SignalP"/>
    </source>
</evidence>
<name>A0A915YCS3_9BACT</name>
<dbReference type="GO" id="GO:0016020">
    <property type="term" value="C:membrane"/>
    <property type="evidence" value="ECO:0007669"/>
    <property type="project" value="InterPro"/>
</dbReference>
<keyword evidence="6" id="KW-1185">Reference proteome</keyword>
<evidence type="ECO:0000256" key="1">
    <source>
        <dbReference type="SAM" id="Phobius"/>
    </source>
</evidence>
<dbReference type="PROSITE" id="PS51257">
    <property type="entry name" value="PROKAR_LIPOPROTEIN"/>
    <property type="match status" value="1"/>
</dbReference>
<protein>
    <submittedName>
        <fullName evidence="5">Histidine kinase</fullName>
    </submittedName>
</protein>
<dbReference type="RefSeq" id="WP_264791968.1">
    <property type="nucleotide sequence ID" value="NZ_AP026867.1"/>
</dbReference>